<comment type="caution">
    <text evidence="1">The sequence shown here is derived from an EMBL/GenBank/DDBJ whole genome shotgun (WGS) entry which is preliminary data.</text>
</comment>
<protein>
    <submittedName>
        <fullName evidence="1">Uncharacterized protein</fullName>
    </submittedName>
</protein>
<accession>A0A9D4AL93</accession>
<keyword evidence="2" id="KW-1185">Reference proteome</keyword>
<dbReference type="EMBL" id="JAIQCV010000001">
    <property type="protein sequence ID" value="KAH1129274.1"/>
    <property type="molecule type" value="Genomic_DNA"/>
</dbReference>
<organism evidence="1 2">
    <name type="scientific">Gossypium stocksii</name>
    <dbReference type="NCBI Taxonomy" id="47602"/>
    <lineage>
        <taxon>Eukaryota</taxon>
        <taxon>Viridiplantae</taxon>
        <taxon>Streptophyta</taxon>
        <taxon>Embryophyta</taxon>
        <taxon>Tracheophyta</taxon>
        <taxon>Spermatophyta</taxon>
        <taxon>Magnoliopsida</taxon>
        <taxon>eudicotyledons</taxon>
        <taxon>Gunneridae</taxon>
        <taxon>Pentapetalae</taxon>
        <taxon>rosids</taxon>
        <taxon>malvids</taxon>
        <taxon>Malvales</taxon>
        <taxon>Malvaceae</taxon>
        <taxon>Malvoideae</taxon>
        <taxon>Gossypium</taxon>
    </lineage>
</organism>
<evidence type="ECO:0000313" key="2">
    <source>
        <dbReference type="Proteomes" id="UP000828251"/>
    </source>
</evidence>
<gene>
    <name evidence="1" type="ORF">J1N35_000652</name>
</gene>
<sequence>MSIKDYIAKIQNTCALIDTIGSQISKPKKVEVVLVGLPSEFDAILTLASFSFKPLPL</sequence>
<dbReference type="Proteomes" id="UP000828251">
    <property type="component" value="Unassembled WGS sequence"/>
</dbReference>
<name>A0A9D4AL93_9ROSI</name>
<reference evidence="1 2" key="1">
    <citation type="journal article" date="2021" name="Plant Biotechnol. J.">
        <title>Multi-omics assisted identification of the key and species-specific regulatory components of drought-tolerant mechanisms in Gossypium stocksii.</title>
        <authorList>
            <person name="Yu D."/>
            <person name="Ke L."/>
            <person name="Zhang D."/>
            <person name="Wu Y."/>
            <person name="Sun Y."/>
            <person name="Mei J."/>
            <person name="Sun J."/>
            <person name="Sun Y."/>
        </authorList>
    </citation>
    <scope>NUCLEOTIDE SEQUENCE [LARGE SCALE GENOMIC DNA]</scope>
    <source>
        <strain evidence="2">cv. E1</strain>
        <tissue evidence="1">Leaf</tissue>
    </source>
</reference>
<dbReference type="AlphaFoldDB" id="A0A9D4AL93"/>
<proteinExistence type="predicted"/>
<evidence type="ECO:0000313" key="1">
    <source>
        <dbReference type="EMBL" id="KAH1129274.1"/>
    </source>
</evidence>